<evidence type="ECO:0000313" key="1">
    <source>
        <dbReference type="EMBL" id="ADO19296.1"/>
    </source>
</evidence>
<accession>E7DQD8</accession>
<proteinExistence type="predicted"/>
<organism evidence="1">
    <name type="scientific">Nostoc flagelliforme str. Sunitezuoqi</name>
    <dbReference type="NCBI Taxonomy" id="676037"/>
    <lineage>
        <taxon>Bacteria</taxon>
        <taxon>Bacillati</taxon>
        <taxon>Cyanobacteriota</taxon>
        <taxon>Cyanophyceae</taxon>
        <taxon>Nostocales</taxon>
        <taxon>Nostocaceae</taxon>
        <taxon>Nostoc</taxon>
    </lineage>
</organism>
<sequence>MQSIKIRSHVGQDSILHLETPVELKNKEVEVMVIYQPIETLSPTSLIIRY</sequence>
<reference evidence="1" key="1">
    <citation type="journal article" date="2011" name="Acta Physiol. Plant.">
        <title>An investigation on the genetic background of Nostoc flagelliforme by similarity analysis of its partial genomic DNA and phylogenetic comparison of deduced related species.</title>
        <authorList>
            <person name="Gao X."/>
            <person name="Liu K."/>
            <person name="Qiu B.S."/>
        </authorList>
    </citation>
    <scope>NUCLEOTIDE SEQUENCE</scope>
    <source>
        <strain evidence="1">Sunitezuoqi</strain>
    </source>
</reference>
<name>E7DQD8_9NOSO</name>
<gene>
    <name evidence="1" type="ORF">Nfla_9002</name>
</gene>
<protein>
    <submittedName>
        <fullName evidence="1">Uncharacterized protein</fullName>
    </submittedName>
</protein>
<dbReference type="EMBL" id="HQ291162">
    <property type="protein sequence ID" value="ADO19296.1"/>
    <property type="molecule type" value="Genomic_DNA"/>
</dbReference>
<dbReference type="AlphaFoldDB" id="E7DQD8"/>